<dbReference type="AlphaFoldDB" id="A0A645CN93"/>
<comment type="caution">
    <text evidence="1">The sequence shown here is derived from an EMBL/GenBank/DDBJ whole genome shotgun (WGS) entry which is preliminary data.</text>
</comment>
<accession>A0A645CN93</accession>
<organism evidence="1">
    <name type="scientific">bioreactor metagenome</name>
    <dbReference type="NCBI Taxonomy" id="1076179"/>
    <lineage>
        <taxon>unclassified sequences</taxon>
        <taxon>metagenomes</taxon>
        <taxon>ecological metagenomes</taxon>
    </lineage>
</organism>
<proteinExistence type="predicted"/>
<protein>
    <submittedName>
        <fullName evidence="1">Uncharacterized protein</fullName>
    </submittedName>
</protein>
<name>A0A645CN93_9ZZZZ</name>
<reference evidence="1" key="1">
    <citation type="submission" date="2019-08" db="EMBL/GenBank/DDBJ databases">
        <authorList>
            <person name="Kucharzyk K."/>
            <person name="Murdoch R.W."/>
            <person name="Higgins S."/>
            <person name="Loffler F."/>
        </authorList>
    </citation>
    <scope>NUCLEOTIDE SEQUENCE</scope>
</reference>
<sequence>MIDLVANLDLDFLDHSSVAGRNLHRSLVGLDGHERLINRHGITGLDQQLDHAHILEVTNIGNLDIHNCHDSSLPYRMMRR</sequence>
<evidence type="ECO:0000313" key="1">
    <source>
        <dbReference type="EMBL" id="MPM78423.1"/>
    </source>
</evidence>
<gene>
    <name evidence="1" type="ORF">SDC9_125434</name>
</gene>
<dbReference type="EMBL" id="VSSQ01028631">
    <property type="protein sequence ID" value="MPM78423.1"/>
    <property type="molecule type" value="Genomic_DNA"/>
</dbReference>